<dbReference type="PANTHER" id="PTHR46669:SF2">
    <property type="entry name" value="EG:BACN32G11.3 PROTEIN"/>
    <property type="match status" value="1"/>
</dbReference>
<proteinExistence type="predicted"/>
<dbReference type="RefSeq" id="XP_015584865.1">
    <property type="nucleotide sequence ID" value="XM_015729379.2"/>
</dbReference>
<evidence type="ECO:0000313" key="3">
    <source>
        <dbReference type="RefSeq" id="XP_015584865.1"/>
    </source>
</evidence>
<evidence type="ECO:0000256" key="1">
    <source>
        <dbReference type="PROSITE-ProRule" id="PRU00708"/>
    </source>
</evidence>
<dbReference type="KEGG" id="ccin:107262816"/>
<dbReference type="GO" id="GO:0003730">
    <property type="term" value="F:mRNA 3'-UTR binding"/>
    <property type="evidence" value="ECO:0007669"/>
    <property type="project" value="TreeGrafter"/>
</dbReference>
<protein>
    <submittedName>
        <fullName evidence="3">Leucine-rich PPR motif-containing protein, mitochondrial</fullName>
    </submittedName>
</protein>
<accession>A0AAJ7FCE4</accession>
<organism evidence="2 3">
    <name type="scientific">Cephus cinctus</name>
    <name type="common">Wheat stem sawfly</name>
    <dbReference type="NCBI Taxonomy" id="211228"/>
    <lineage>
        <taxon>Eukaryota</taxon>
        <taxon>Metazoa</taxon>
        <taxon>Ecdysozoa</taxon>
        <taxon>Arthropoda</taxon>
        <taxon>Hexapoda</taxon>
        <taxon>Insecta</taxon>
        <taxon>Pterygota</taxon>
        <taxon>Neoptera</taxon>
        <taxon>Endopterygota</taxon>
        <taxon>Hymenoptera</taxon>
        <taxon>Cephoidea</taxon>
        <taxon>Cephidae</taxon>
        <taxon>Cephus</taxon>
    </lineage>
</organism>
<dbReference type="InterPro" id="IPR011990">
    <property type="entry name" value="TPR-like_helical_dom_sf"/>
</dbReference>
<dbReference type="InterPro" id="IPR033490">
    <property type="entry name" value="LRP130"/>
</dbReference>
<dbReference type="InterPro" id="IPR002885">
    <property type="entry name" value="PPR_rpt"/>
</dbReference>
<dbReference type="GO" id="GO:0070129">
    <property type="term" value="P:regulation of mitochondrial translation"/>
    <property type="evidence" value="ECO:0007669"/>
    <property type="project" value="TreeGrafter"/>
</dbReference>
<feature type="repeat" description="PPR" evidence="1">
    <location>
        <begin position="939"/>
        <end position="973"/>
    </location>
</feature>
<name>A0AAJ7FCE4_CEPCN</name>
<dbReference type="AlphaFoldDB" id="A0AAJ7FCE4"/>
<dbReference type="NCBIfam" id="TIGR00756">
    <property type="entry name" value="PPR"/>
    <property type="match status" value="1"/>
</dbReference>
<dbReference type="PROSITE" id="PS51375">
    <property type="entry name" value="PPR"/>
    <property type="match status" value="1"/>
</dbReference>
<dbReference type="PANTHER" id="PTHR46669">
    <property type="entry name" value="LEUCINE-RICH PPR MOTIF-CONTAINING PROTEIN, MITOCHONDRIAL"/>
    <property type="match status" value="1"/>
</dbReference>
<dbReference type="Gene3D" id="1.25.40.10">
    <property type="entry name" value="Tetratricopeptide repeat domain"/>
    <property type="match status" value="2"/>
</dbReference>
<dbReference type="GO" id="GO:0005634">
    <property type="term" value="C:nucleus"/>
    <property type="evidence" value="ECO:0007669"/>
    <property type="project" value="TreeGrafter"/>
</dbReference>
<gene>
    <name evidence="3" type="primary">LOC107262816</name>
</gene>
<dbReference type="GO" id="GO:0005739">
    <property type="term" value="C:mitochondrion"/>
    <property type="evidence" value="ECO:0007669"/>
    <property type="project" value="TreeGrafter"/>
</dbReference>
<dbReference type="Pfam" id="PF01535">
    <property type="entry name" value="PPR"/>
    <property type="match status" value="2"/>
</dbReference>
<dbReference type="Proteomes" id="UP000694920">
    <property type="component" value="Unplaced"/>
</dbReference>
<sequence length="1009" mass="116034">MALLRKSSRILLPHTRFGVACQLELSYCVLNNLRKEGYVRPCTVFMYKSIQYNTYSTLTKNIKATNITAEKQLELALISLCSRMQKNQVRYQDLIYIIQCYENNIEKLNKQNLLILLQCCGDMLPYINLEIRRKLTDRVWQLIQSENERLTLENYKTLLRIYGQNYSYVDPKRFLESMDVEPDEETYQLLLNATSKTGNYELVATVISQMKNEVRLNEETLNALVLVHSINGDIENAKSIFSTMKTEMIGPSKNTYANLAYGYAKIGLWKNLQELMETNKFDTVQIMCIVKTLSFSDHGIYIPEVLQYLETPIDPNDPYIINTVIELTHAQKIEDGYKIIDFIPISQQPVNQVNTPKHYFLYELVNTNTPIGIIISVANKLVTSGKIPTAFLQIAEIALRLKAESVALAMFELLKERGIAIKPHFYWPLLLKASNEEGEAKILQLIDHMQRMGANLDYDTLSSYIFPYMNLSDPIIALRKIQDKGVTASYIITPLLSVLLVRGEVFSASMLLKTIKCKIDHLSILKQLILGYKISKDINNCTAILKLSAANFDFGGIFLQDLISDKKNELTMRELSSFIKSFKIYQLFISSTSGKIIKNKIMELSGNEMKETSFEMIEQLVDPTLDLPNTDHFTMIPHPSQMTTEELENHLTELRTKGLNTRGVLRKLLQSYCTENNLQRAQEIRAEFDENGFNWTPGMRSALFDLYSNNGMINEAQSELTKLKVYHTNFQIDDQKILNYATVLVNQNNIQMALNLLNDHKVVKDDSNISKNCWQFLNTVAHKNPDHVEKLFNLLISKHFCKINNGILGPLIRVHLLKNDVVSAVETFKKLEKNYQKVPLLQEIMMALISSSDKTWAEKQLQEVYDIAKKIVNIRTVNASLLVALAKCKKFKEIHNLLRTQGISEDKLSSALTFVPEETKLPILFTILEASRGIPDTYINFIYNLILSVYSRAGDYEGAMTLWEKMISEDIPPTKWFRDHFIELLSSHKIELPQDFPVKRYQDEINRRK</sequence>
<keyword evidence="2" id="KW-1185">Reference proteome</keyword>
<evidence type="ECO:0000313" key="2">
    <source>
        <dbReference type="Proteomes" id="UP000694920"/>
    </source>
</evidence>
<reference evidence="3" key="1">
    <citation type="submission" date="2025-08" db="UniProtKB">
        <authorList>
            <consortium name="RefSeq"/>
        </authorList>
    </citation>
    <scope>IDENTIFICATION</scope>
</reference>
<dbReference type="GeneID" id="107262816"/>